<dbReference type="STRING" id="1508389.SAMN05444003_1778"/>
<dbReference type="AlphaFoldDB" id="A0A1M5PQ06"/>
<dbReference type="Proteomes" id="UP000184074">
    <property type="component" value="Unassembled WGS sequence"/>
</dbReference>
<dbReference type="EMBL" id="FQXB01000002">
    <property type="protein sequence ID" value="SHH03897.1"/>
    <property type="molecule type" value="Genomic_DNA"/>
</dbReference>
<sequence length="154" mass="17528">MKFSAREDVEAPAEFVFQQITDFQSYERQALRRGADVRRVDSGDYKVGSAWDVAFTYRGKDRKLRATVEEQTPPSIVRVSSKSDGLEGETVLEVVPLSQNRTRIAASIDIRPKTLSARLLIQSLKLAKTNLTNRFKRRVSDFAEVLETRYQSAK</sequence>
<protein>
    <submittedName>
        <fullName evidence="1">Polyketide cyclase / dehydrase and lipid transport</fullName>
    </submittedName>
</protein>
<proteinExistence type="predicted"/>
<reference evidence="1 2" key="1">
    <citation type="submission" date="2016-11" db="EMBL/GenBank/DDBJ databases">
        <authorList>
            <person name="Jaros S."/>
            <person name="Januszkiewicz K."/>
            <person name="Wedrychowicz H."/>
        </authorList>
    </citation>
    <scope>NUCLEOTIDE SEQUENCE [LARGE SCALE GENOMIC DNA]</scope>
    <source>
        <strain evidence="1 2">DSM 28715</strain>
    </source>
</reference>
<name>A0A1M5PQ06_9RHOB</name>
<dbReference type="SUPFAM" id="SSF55961">
    <property type="entry name" value="Bet v1-like"/>
    <property type="match status" value="1"/>
</dbReference>
<gene>
    <name evidence="1" type="ORF">SAMN05444003_1778</name>
</gene>
<accession>A0A1M5PQ06</accession>
<keyword evidence="2" id="KW-1185">Reference proteome</keyword>
<dbReference type="CDD" id="cd07812">
    <property type="entry name" value="SRPBCC"/>
    <property type="match status" value="1"/>
</dbReference>
<evidence type="ECO:0000313" key="2">
    <source>
        <dbReference type="Proteomes" id="UP000184074"/>
    </source>
</evidence>
<evidence type="ECO:0000313" key="1">
    <source>
        <dbReference type="EMBL" id="SHH03897.1"/>
    </source>
</evidence>
<dbReference type="InterPro" id="IPR023393">
    <property type="entry name" value="START-like_dom_sf"/>
</dbReference>
<dbReference type="Gene3D" id="3.30.530.20">
    <property type="match status" value="1"/>
</dbReference>
<dbReference type="OrthoDB" id="7860307at2"/>
<dbReference type="RefSeq" id="WP_072900581.1">
    <property type="nucleotide sequence ID" value="NZ_FQXB01000002.1"/>
</dbReference>
<organism evidence="1 2">
    <name type="scientific">Cognatiyoonia sediminum</name>
    <dbReference type="NCBI Taxonomy" id="1508389"/>
    <lineage>
        <taxon>Bacteria</taxon>
        <taxon>Pseudomonadati</taxon>
        <taxon>Pseudomonadota</taxon>
        <taxon>Alphaproteobacteria</taxon>
        <taxon>Rhodobacterales</taxon>
        <taxon>Paracoccaceae</taxon>
        <taxon>Cognatiyoonia</taxon>
    </lineage>
</organism>